<dbReference type="GO" id="GO:0043005">
    <property type="term" value="C:neuron projection"/>
    <property type="evidence" value="ECO:0007669"/>
    <property type="project" value="TreeGrafter"/>
</dbReference>
<dbReference type="PRINTS" id="PR00237">
    <property type="entry name" value="GPCRRHODOPSN"/>
</dbReference>
<dbReference type="PANTHER" id="PTHR24235:SF9">
    <property type="entry name" value="G-PROTEIN COUPLED RECEPTORS FAMILY 1 PROFILE DOMAIN-CONTAINING PROTEIN"/>
    <property type="match status" value="1"/>
</dbReference>
<keyword evidence="5 9" id="KW-0472">Membrane</keyword>
<dbReference type="AlphaFoldDB" id="A0AAN8IGS9"/>
<gene>
    <name evidence="11" type="ORF">GCK32_006638</name>
</gene>
<keyword evidence="2 9" id="KW-0812">Transmembrane</keyword>
<dbReference type="GO" id="GO:0008188">
    <property type="term" value="F:neuropeptide receptor activity"/>
    <property type="evidence" value="ECO:0007669"/>
    <property type="project" value="TreeGrafter"/>
</dbReference>
<comment type="caution">
    <text evidence="11">The sequence shown here is derived from an EMBL/GenBank/DDBJ whole genome shotgun (WGS) entry which is preliminary data.</text>
</comment>
<dbReference type="InterPro" id="IPR000276">
    <property type="entry name" value="GPCR_Rhodpsn"/>
</dbReference>
<keyword evidence="3 9" id="KW-1133">Transmembrane helix</keyword>
<accession>A0AAN8IGS9</accession>
<evidence type="ECO:0000256" key="2">
    <source>
        <dbReference type="ARBA" id="ARBA00022692"/>
    </source>
</evidence>
<name>A0AAN8IGS9_TRICO</name>
<evidence type="ECO:0000256" key="5">
    <source>
        <dbReference type="ARBA" id="ARBA00023136"/>
    </source>
</evidence>
<feature type="region of interest" description="Disordered" evidence="8">
    <location>
        <begin position="227"/>
        <end position="255"/>
    </location>
</feature>
<evidence type="ECO:0000313" key="12">
    <source>
        <dbReference type="Proteomes" id="UP001331761"/>
    </source>
</evidence>
<dbReference type="GO" id="GO:0005886">
    <property type="term" value="C:plasma membrane"/>
    <property type="evidence" value="ECO:0007669"/>
    <property type="project" value="TreeGrafter"/>
</dbReference>
<evidence type="ECO:0000256" key="4">
    <source>
        <dbReference type="ARBA" id="ARBA00023040"/>
    </source>
</evidence>
<evidence type="ECO:0000256" key="3">
    <source>
        <dbReference type="ARBA" id="ARBA00022989"/>
    </source>
</evidence>
<dbReference type="InterPro" id="IPR017452">
    <property type="entry name" value="GPCR_Rhodpsn_7TM"/>
</dbReference>
<organism evidence="11 12">
    <name type="scientific">Trichostrongylus colubriformis</name>
    <name type="common">Black scour worm</name>
    <dbReference type="NCBI Taxonomy" id="6319"/>
    <lineage>
        <taxon>Eukaryota</taxon>
        <taxon>Metazoa</taxon>
        <taxon>Ecdysozoa</taxon>
        <taxon>Nematoda</taxon>
        <taxon>Chromadorea</taxon>
        <taxon>Rhabditida</taxon>
        <taxon>Rhabditina</taxon>
        <taxon>Rhabditomorpha</taxon>
        <taxon>Strongyloidea</taxon>
        <taxon>Trichostrongylidae</taxon>
        <taxon>Trichostrongylus</taxon>
    </lineage>
</organism>
<dbReference type="PROSITE" id="PS50262">
    <property type="entry name" value="G_PROTEIN_RECEP_F1_2"/>
    <property type="match status" value="2"/>
</dbReference>
<dbReference type="EMBL" id="WIXE01021015">
    <property type="protein sequence ID" value="KAK5968777.1"/>
    <property type="molecule type" value="Genomic_DNA"/>
</dbReference>
<evidence type="ECO:0000256" key="6">
    <source>
        <dbReference type="ARBA" id="ARBA00023170"/>
    </source>
</evidence>
<dbReference type="SUPFAM" id="SSF81321">
    <property type="entry name" value="Family A G protein-coupled receptor-like"/>
    <property type="match status" value="2"/>
</dbReference>
<comment type="subcellular location">
    <subcellularLocation>
        <location evidence="1">Membrane</location>
        <topology evidence="1">Multi-pass membrane protein</topology>
    </subcellularLocation>
</comment>
<feature type="transmembrane region" description="Helical" evidence="9">
    <location>
        <begin position="188"/>
        <end position="212"/>
    </location>
</feature>
<dbReference type="Proteomes" id="UP001331761">
    <property type="component" value="Unassembled WGS sequence"/>
</dbReference>
<keyword evidence="4" id="KW-0297">G-protein coupled receptor</keyword>
<evidence type="ECO:0000256" key="8">
    <source>
        <dbReference type="SAM" id="MobiDB-lite"/>
    </source>
</evidence>
<feature type="compositionally biased region" description="Basic and acidic residues" evidence="8">
    <location>
        <begin position="229"/>
        <end position="240"/>
    </location>
</feature>
<keyword evidence="6" id="KW-0675">Receptor</keyword>
<feature type="transmembrane region" description="Helical" evidence="9">
    <location>
        <begin position="147"/>
        <end position="168"/>
    </location>
</feature>
<dbReference type="GO" id="GO:0042923">
    <property type="term" value="F:neuropeptide binding"/>
    <property type="evidence" value="ECO:0007669"/>
    <property type="project" value="TreeGrafter"/>
</dbReference>
<evidence type="ECO:0000313" key="11">
    <source>
        <dbReference type="EMBL" id="KAK5968777.1"/>
    </source>
</evidence>
<evidence type="ECO:0000256" key="7">
    <source>
        <dbReference type="ARBA" id="ARBA00023224"/>
    </source>
</evidence>
<evidence type="ECO:0000256" key="9">
    <source>
        <dbReference type="SAM" id="Phobius"/>
    </source>
</evidence>
<sequence>MGNESDAELTCHRYVDDHPDLTNEPAIMVIFAVLYVHIFVLGIVGNVAVLYLTLKNRHLQSVQNIFILNLAASDVLMCLTSLPITPITNVYKTWFFASPVCKLIPLVQLLESAAGNSSPSAKNENGTHTVTLEERQRLSVLASQRRTTTILASMVLLFGFTWLPHNVYTLIIEYDEAFFHNGESDNTYIVSMIAHLISMTTNVANPILYAWLNPSFKEMLLTSIRGKTRKQDKQSSKDTIIRVSKSTDNTQEKAF</sequence>
<dbReference type="Pfam" id="PF00001">
    <property type="entry name" value="7tm_1"/>
    <property type="match status" value="1"/>
</dbReference>
<feature type="domain" description="G-protein coupled receptors family 1 profile" evidence="10">
    <location>
        <begin position="143"/>
        <end position="209"/>
    </location>
</feature>
<feature type="domain" description="G-protein coupled receptors family 1 profile" evidence="10">
    <location>
        <begin position="45"/>
        <end position="104"/>
    </location>
</feature>
<proteinExistence type="predicted"/>
<protein>
    <recommendedName>
        <fullName evidence="10">G-protein coupled receptors family 1 profile domain-containing protein</fullName>
    </recommendedName>
</protein>
<feature type="transmembrane region" description="Helical" evidence="9">
    <location>
        <begin position="26"/>
        <end position="54"/>
    </location>
</feature>
<dbReference type="PANTHER" id="PTHR24235">
    <property type="entry name" value="NEUROPEPTIDE Y RECEPTOR"/>
    <property type="match status" value="1"/>
</dbReference>
<evidence type="ECO:0000256" key="1">
    <source>
        <dbReference type="ARBA" id="ARBA00004141"/>
    </source>
</evidence>
<reference evidence="11 12" key="1">
    <citation type="submission" date="2019-10" db="EMBL/GenBank/DDBJ databases">
        <title>Assembly and Annotation for the nematode Trichostrongylus colubriformis.</title>
        <authorList>
            <person name="Martin J."/>
        </authorList>
    </citation>
    <scope>NUCLEOTIDE SEQUENCE [LARGE SCALE GENOMIC DNA]</scope>
    <source>
        <strain evidence="11">G859</strain>
        <tissue evidence="11">Whole worm</tissue>
    </source>
</reference>
<keyword evidence="12" id="KW-1185">Reference proteome</keyword>
<keyword evidence="7" id="KW-0807">Transducer</keyword>
<dbReference type="Gene3D" id="1.20.1070.10">
    <property type="entry name" value="Rhodopsin 7-helix transmembrane proteins"/>
    <property type="match status" value="2"/>
</dbReference>
<evidence type="ECO:0000259" key="10">
    <source>
        <dbReference type="PROSITE" id="PS50262"/>
    </source>
</evidence>